<dbReference type="AlphaFoldDB" id="A0A914HHD3"/>
<accession>A0A914HHD3</accession>
<protein>
    <submittedName>
        <fullName evidence="2">F-box domain-containing protein</fullName>
    </submittedName>
</protein>
<reference evidence="2" key="1">
    <citation type="submission" date="2022-11" db="UniProtKB">
        <authorList>
            <consortium name="WormBaseParasite"/>
        </authorList>
    </citation>
    <scope>IDENTIFICATION</scope>
</reference>
<dbReference type="WBParaSite" id="Gr19_v10_g16636.t1">
    <property type="protein sequence ID" value="Gr19_v10_g16636.t1"/>
    <property type="gene ID" value="Gr19_v10_g16636"/>
</dbReference>
<sequence>MGRYFHLPAELSYELAQFVPGPCCRKSLISSCFLFYNLLCKSKRALFWKIGTIAEREANSVYRLPNGNEYRALSPRNATHRHIRTNNTSTIFISLRPPTGEYARIWMHNYFSSEATGLSIAGRFECEFGYFQLANYEWNVCIVTWHSDDVVMDNWNRLFHFLFSVLRALDNGNEPLPINGV</sequence>
<keyword evidence="1" id="KW-1185">Reference proteome</keyword>
<evidence type="ECO:0000313" key="1">
    <source>
        <dbReference type="Proteomes" id="UP000887572"/>
    </source>
</evidence>
<organism evidence="1 2">
    <name type="scientific">Globodera rostochiensis</name>
    <name type="common">Golden nematode worm</name>
    <name type="synonym">Heterodera rostochiensis</name>
    <dbReference type="NCBI Taxonomy" id="31243"/>
    <lineage>
        <taxon>Eukaryota</taxon>
        <taxon>Metazoa</taxon>
        <taxon>Ecdysozoa</taxon>
        <taxon>Nematoda</taxon>
        <taxon>Chromadorea</taxon>
        <taxon>Rhabditida</taxon>
        <taxon>Tylenchina</taxon>
        <taxon>Tylenchomorpha</taxon>
        <taxon>Tylenchoidea</taxon>
        <taxon>Heteroderidae</taxon>
        <taxon>Heteroderinae</taxon>
        <taxon>Globodera</taxon>
    </lineage>
</organism>
<evidence type="ECO:0000313" key="2">
    <source>
        <dbReference type="WBParaSite" id="Gr19_v10_g16636.t1"/>
    </source>
</evidence>
<dbReference type="Proteomes" id="UP000887572">
    <property type="component" value="Unplaced"/>
</dbReference>
<proteinExistence type="predicted"/>
<name>A0A914HHD3_GLORO</name>